<proteinExistence type="predicted"/>
<sequence>MKARRTVIRTLAAAIGSGVLAVLAFTGGTTHSGTAMAAVADEGPGYAVEDFSYPNADKILAEQHITLKRGNGHILLADCASGTDLLQVWSRANSMVCFRVTGSSGYLTLEIPSVFAIQGNTYSTQVDMTTGTEEKSFTVNKNVWTPVGESGDPQGRDFTLMEIRTSK</sequence>
<dbReference type="Proteomes" id="UP001432060">
    <property type="component" value="Chromosome"/>
</dbReference>
<keyword evidence="3" id="KW-1185">Reference proteome</keyword>
<evidence type="ECO:0000313" key="3">
    <source>
        <dbReference type="Proteomes" id="UP001432060"/>
    </source>
</evidence>
<protein>
    <recommendedName>
        <fullName evidence="4">Secreted protein</fullName>
    </recommendedName>
</protein>
<feature type="chain" id="PRO_5047196271" description="Secreted protein" evidence="1">
    <location>
        <begin position="25"/>
        <end position="167"/>
    </location>
</feature>
<evidence type="ECO:0000256" key="1">
    <source>
        <dbReference type="SAM" id="SignalP"/>
    </source>
</evidence>
<feature type="signal peptide" evidence="1">
    <location>
        <begin position="1"/>
        <end position="24"/>
    </location>
</feature>
<keyword evidence="1" id="KW-0732">Signal</keyword>
<evidence type="ECO:0008006" key="4">
    <source>
        <dbReference type="Google" id="ProtNLM"/>
    </source>
</evidence>
<dbReference type="RefSeq" id="WP_329394605.1">
    <property type="nucleotide sequence ID" value="NZ_CP109019.1"/>
</dbReference>
<reference evidence="2" key="1">
    <citation type="submission" date="2022-10" db="EMBL/GenBank/DDBJ databases">
        <title>The complete genomes of actinobacterial strains from the NBC collection.</title>
        <authorList>
            <person name="Joergensen T.S."/>
            <person name="Alvarez Arevalo M."/>
            <person name="Sterndorff E.B."/>
            <person name="Faurdal D."/>
            <person name="Vuksanovic O."/>
            <person name="Mourched A.-S."/>
            <person name="Charusanti P."/>
            <person name="Shaw S."/>
            <person name="Blin K."/>
            <person name="Weber T."/>
        </authorList>
    </citation>
    <scope>NUCLEOTIDE SEQUENCE</scope>
    <source>
        <strain evidence="2">NBC_00668</strain>
    </source>
</reference>
<gene>
    <name evidence="2" type="ORF">OG515_00440</name>
</gene>
<dbReference type="EMBL" id="CP109019">
    <property type="protein sequence ID" value="WUT80761.1"/>
    <property type="molecule type" value="Genomic_DNA"/>
</dbReference>
<dbReference type="PROSITE" id="PS51318">
    <property type="entry name" value="TAT"/>
    <property type="match status" value="1"/>
</dbReference>
<evidence type="ECO:0000313" key="2">
    <source>
        <dbReference type="EMBL" id="WUT80761.1"/>
    </source>
</evidence>
<organism evidence="2 3">
    <name type="scientific">Streptomyces melanogenes</name>
    <dbReference type="NCBI Taxonomy" id="67326"/>
    <lineage>
        <taxon>Bacteria</taxon>
        <taxon>Bacillati</taxon>
        <taxon>Actinomycetota</taxon>
        <taxon>Actinomycetes</taxon>
        <taxon>Kitasatosporales</taxon>
        <taxon>Streptomycetaceae</taxon>
        <taxon>Streptomyces</taxon>
    </lineage>
</organism>
<accession>A0ABZ1XB92</accession>
<name>A0ABZ1XB92_9ACTN</name>
<dbReference type="InterPro" id="IPR006311">
    <property type="entry name" value="TAT_signal"/>
</dbReference>